<dbReference type="InterPro" id="IPR024156">
    <property type="entry name" value="Small_GTPase_ARF"/>
</dbReference>
<sequence length="229" mass="25891">MGAKIARLAKRLGFLPQCRLRTLMVGLDGSGKTTILYKLKLGDLLKTKPTIGRIPSSLHARFSLNCFNVESIQYKNICFDVWDIGGESKIRPLWKHYFLNVQALIFVVDSSDRQRISEARKELHWALADNELANAAVLVFSNKQDLPDAMSDSQIADKLGLHCLGQRPWFIQNASAYTGQGLYEGLHWLSDNIPNMEDSCSYNHCSNLFSFRNKIDITLVEIEKEVGMP</sequence>
<dbReference type="Proteomes" id="UP001396334">
    <property type="component" value="Unassembled WGS sequence"/>
</dbReference>
<evidence type="ECO:0000256" key="7">
    <source>
        <dbReference type="RuleBase" id="RU003925"/>
    </source>
</evidence>
<dbReference type="SUPFAM" id="SSF52540">
    <property type="entry name" value="P-loop containing nucleoside triphosphate hydrolases"/>
    <property type="match status" value="1"/>
</dbReference>
<keyword evidence="2" id="KW-0519">Myristate</keyword>
<dbReference type="Pfam" id="PF00025">
    <property type="entry name" value="Arf"/>
    <property type="match status" value="1"/>
</dbReference>
<dbReference type="NCBIfam" id="TIGR00231">
    <property type="entry name" value="small_GTP"/>
    <property type="match status" value="1"/>
</dbReference>
<dbReference type="PANTHER" id="PTHR11711">
    <property type="entry name" value="ADP RIBOSYLATION FACTOR-RELATED"/>
    <property type="match status" value="1"/>
</dbReference>
<evidence type="ECO:0000256" key="4">
    <source>
        <dbReference type="ARBA" id="ARBA00022892"/>
    </source>
</evidence>
<dbReference type="InterPro" id="IPR006689">
    <property type="entry name" value="Small_GTPase_ARF/SAR"/>
</dbReference>
<evidence type="ECO:0000313" key="9">
    <source>
        <dbReference type="Proteomes" id="UP001396334"/>
    </source>
</evidence>
<dbReference type="PRINTS" id="PR00328">
    <property type="entry name" value="SAR1GTPBP"/>
</dbReference>
<evidence type="ECO:0000256" key="5">
    <source>
        <dbReference type="ARBA" id="ARBA00022927"/>
    </source>
</evidence>
<keyword evidence="6 7" id="KW-0342">GTP-binding</keyword>
<comment type="caution">
    <text evidence="8">The sequence shown here is derived from an EMBL/GenBank/DDBJ whole genome shotgun (WGS) entry which is preliminary data.</text>
</comment>
<evidence type="ECO:0008006" key="10">
    <source>
        <dbReference type="Google" id="ProtNLM"/>
    </source>
</evidence>
<dbReference type="InterPro" id="IPR005225">
    <property type="entry name" value="Small_GTP-bd"/>
</dbReference>
<dbReference type="SMART" id="SM00178">
    <property type="entry name" value="SAR"/>
    <property type="match status" value="1"/>
</dbReference>
<evidence type="ECO:0000313" key="8">
    <source>
        <dbReference type="EMBL" id="KAK9044283.1"/>
    </source>
</evidence>
<dbReference type="InterPro" id="IPR027417">
    <property type="entry name" value="P-loop_NTPase"/>
</dbReference>
<evidence type="ECO:0000256" key="3">
    <source>
        <dbReference type="ARBA" id="ARBA00022741"/>
    </source>
</evidence>
<accession>A0ABR2U3I3</accession>
<keyword evidence="3 7" id="KW-0547">Nucleotide-binding</keyword>
<evidence type="ECO:0000256" key="1">
    <source>
        <dbReference type="ARBA" id="ARBA00010290"/>
    </source>
</evidence>
<keyword evidence="5" id="KW-0653">Protein transport</keyword>
<evidence type="ECO:0000256" key="6">
    <source>
        <dbReference type="ARBA" id="ARBA00023134"/>
    </source>
</evidence>
<name>A0ABR2U3I3_9ROSI</name>
<reference evidence="8 9" key="1">
    <citation type="journal article" date="2024" name="G3 (Bethesda)">
        <title>Genome assembly of Hibiscus sabdariffa L. provides insights into metabolisms of medicinal natural products.</title>
        <authorList>
            <person name="Kim T."/>
        </authorList>
    </citation>
    <scope>NUCLEOTIDE SEQUENCE [LARGE SCALE GENOMIC DNA]</scope>
    <source>
        <strain evidence="8">TK-2024</strain>
        <tissue evidence="8">Old leaves</tissue>
    </source>
</reference>
<keyword evidence="9" id="KW-1185">Reference proteome</keyword>
<proteinExistence type="inferred from homology"/>
<keyword evidence="5" id="KW-0813">Transport</keyword>
<dbReference type="Gene3D" id="3.40.50.300">
    <property type="entry name" value="P-loop containing nucleotide triphosphate hydrolases"/>
    <property type="match status" value="1"/>
</dbReference>
<dbReference type="EMBL" id="JBBPBN010000003">
    <property type="protein sequence ID" value="KAK9044283.1"/>
    <property type="molecule type" value="Genomic_DNA"/>
</dbReference>
<comment type="similarity">
    <text evidence="1 7">Belongs to the small GTPase superfamily. Arf family.</text>
</comment>
<evidence type="ECO:0000256" key="2">
    <source>
        <dbReference type="ARBA" id="ARBA00022707"/>
    </source>
</evidence>
<gene>
    <name evidence="8" type="ORF">V6N11_072596</name>
</gene>
<keyword evidence="4" id="KW-0931">ER-Golgi transport</keyword>
<organism evidence="8 9">
    <name type="scientific">Hibiscus sabdariffa</name>
    <name type="common">roselle</name>
    <dbReference type="NCBI Taxonomy" id="183260"/>
    <lineage>
        <taxon>Eukaryota</taxon>
        <taxon>Viridiplantae</taxon>
        <taxon>Streptophyta</taxon>
        <taxon>Embryophyta</taxon>
        <taxon>Tracheophyta</taxon>
        <taxon>Spermatophyta</taxon>
        <taxon>Magnoliopsida</taxon>
        <taxon>eudicotyledons</taxon>
        <taxon>Gunneridae</taxon>
        <taxon>Pentapetalae</taxon>
        <taxon>rosids</taxon>
        <taxon>malvids</taxon>
        <taxon>Malvales</taxon>
        <taxon>Malvaceae</taxon>
        <taxon>Malvoideae</taxon>
        <taxon>Hibiscus</taxon>
    </lineage>
</organism>
<protein>
    <recommendedName>
        <fullName evidence="10">ADP-ribosylation factor</fullName>
    </recommendedName>
</protein>
<dbReference type="PROSITE" id="PS51417">
    <property type="entry name" value="ARF"/>
    <property type="match status" value="1"/>
</dbReference>
<dbReference type="SMART" id="SM00177">
    <property type="entry name" value="ARF"/>
    <property type="match status" value="1"/>
</dbReference>
<keyword evidence="2" id="KW-0449">Lipoprotein</keyword>